<sequence length="296" mass="33410">MQNILKVRYWLILSLMPALLIYTVIVIVPIFWSSYYGFFSWTGTTDPKFIGLENYIEVIKDPIFWRALKNNLIIVAASVFGQVPVALFLALMLRKISLFQRFVRSAVFLPMVISTVVVGLIWGYIYNPQFGIVNSFLEWIGLESWTKSWLSDPSVNMYAVSVPIIWNYIGPYLIIFIAAMQNIPSEIEEAAKIDGANGLKKLIYVTLPMMWTTIKVAIVLCISGSLKAFDQVFVMTGGGPAQSTELLATYMYNNTFVVYRYGFGSAISTMIIIISLILIVVSQVVMKKRNKKGGKE</sequence>
<comment type="subcellular location">
    <subcellularLocation>
        <location evidence="1 7">Cell membrane</location>
        <topology evidence="1 7">Multi-pass membrane protein</topology>
    </subcellularLocation>
</comment>
<evidence type="ECO:0000256" key="4">
    <source>
        <dbReference type="ARBA" id="ARBA00022692"/>
    </source>
</evidence>
<dbReference type="RefSeq" id="WP_091481137.1">
    <property type="nucleotide sequence ID" value="NZ_FOTR01000001.1"/>
</dbReference>
<dbReference type="AlphaFoldDB" id="A0A1I4HXM8"/>
<name>A0A1I4HXM8_9BACI</name>
<feature type="transmembrane region" description="Helical" evidence="7">
    <location>
        <begin position="261"/>
        <end position="286"/>
    </location>
</feature>
<reference evidence="10" key="1">
    <citation type="submission" date="2016-10" db="EMBL/GenBank/DDBJ databases">
        <authorList>
            <person name="Varghese N."/>
            <person name="Submissions S."/>
        </authorList>
    </citation>
    <scope>NUCLEOTIDE SEQUENCE [LARGE SCALE GENOMIC DNA]</scope>
    <source>
        <strain evidence="10">CGMCC 1.4250</strain>
    </source>
</reference>
<keyword evidence="6 7" id="KW-0472">Membrane</keyword>
<evidence type="ECO:0000313" key="10">
    <source>
        <dbReference type="Proteomes" id="UP000198565"/>
    </source>
</evidence>
<evidence type="ECO:0000259" key="8">
    <source>
        <dbReference type="PROSITE" id="PS50928"/>
    </source>
</evidence>
<accession>A0A1I4HXM8</accession>
<keyword evidence="3" id="KW-1003">Cell membrane</keyword>
<dbReference type="STRING" id="334253.SAMN04487943_101708"/>
<feature type="transmembrane region" description="Helical" evidence="7">
    <location>
        <begin position="72"/>
        <end position="93"/>
    </location>
</feature>
<comment type="similarity">
    <text evidence="7">Belongs to the binding-protein-dependent transport system permease family.</text>
</comment>
<gene>
    <name evidence="9" type="ORF">SAMN04487943_101708</name>
</gene>
<dbReference type="Gene3D" id="1.10.3720.10">
    <property type="entry name" value="MetI-like"/>
    <property type="match status" value="1"/>
</dbReference>
<evidence type="ECO:0000256" key="7">
    <source>
        <dbReference type="RuleBase" id="RU363032"/>
    </source>
</evidence>
<keyword evidence="2 7" id="KW-0813">Transport</keyword>
<feature type="domain" description="ABC transmembrane type-1" evidence="8">
    <location>
        <begin position="68"/>
        <end position="282"/>
    </location>
</feature>
<proteinExistence type="inferred from homology"/>
<evidence type="ECO:0000256" key="2">
    <source>
        <dbReference type="ARBA" id="ARBA00022448"/>
    </source>
</evidence>
<feature type="transmembrane region" description="Helical" evidence="7">
    <location>
        <begin position="202"/>
        <end position="226"/>
    </location>
</feature>
<dbReference type="GO" id="GO:0005886">
    <property type="term" value="C:plasma membrane"/>
    <property type="evidence" value="ECO:0007669"/>
    <property type="project" value="UniProtKB-SubCell"/>
</dbReference>
<dbReference type="InterPro" id="IPR000515">
    <property type="entry name" value="MetI-like"/>
</dbReference>
<keyword evidence="10" id="KW-1185">Reference proteome</keyword>
<dbReference type="EMBL" id="FOTR01000001">
    <property type="protein sequence ID" value="SFL46919.1"/>
    <property type="molecule type" value="Genomic_DNA"/>
</dbReference>
<evidence type="ECO:0000313" key="9">
    <source>
        <dbReference type="EMBL" id="SFL46919.1"/>
    </source>
</evidence>
<dbReference type="InterPro" id="IPR051393">
    <property type="entry name" value="ABC_transporter_permease"/>
</dbReference>
<dbReference type="OrthoDB" id="9809173at2"/>
<dbReference type="PANTHER" id="PTHR30193">
    <property type="entry name" value="ABC TRANSPORTER PERMEASE PROTEIN"/>
    <property type="match status" value="1"/>
</dbReference>
<evidence type="ECO:0000256" key="1">
    <source>
        <dbReference type="ARBA" id="ARBA00004651"/>
    </source>
</evidence>
<keyword evidence="4 7" id="KW-0812">Transmembrane</keyword>
<protein>
    <submittedName>
        <fullName evidence="9">Raffinose/stachyose/melibiose transport system permease protein</fullName>
    </submittedName>
</protein>
<evidence type="ECO:0000256" key="3">
    <source>
        <dbReference type="ARBA" id="ARBA00022475"/>
    </source>
</evidence>
<evidence type="ECO:0000256" key="5">
    <source>
        <dbReference type="ARBA" id="ARBA00022989"/>
    </source>
</evidence>
<dbReference type="CDD" id="cd06261">
    <property type="entry name" value="TM_PBP2"/>
    <property type="match status" value="1"/>
</dbReference>
<feature type="transmembrane region" description="Helical" evidence="7">
    <location>
        <begin position="105"/>
        <end position="125"/>
    </location>
</feature>
<dbReference type="SUPFAM" id="SSF161098">
    <property type="entry name" value="MetI-like"/>
    <property type="match status" value="1"/>
</dbReference>
<dbReference type="Pfam" id="PF00528">
    <property type="entry name" value="BPD_transp_1"/>
    <property type="match status" value="1"/>
</dbReference>
<dbReference type="PANTHER" id="PTHR30193:SF37">
    <property type="entry name" value="INNER MEMBRANE ABC TRANSPORTER PERMEASE PROTEIN YCJO"/>
    <property type="match status" value="1"/>
</dbReference>
<feature type="transmembrane region" description="Helical" evidence="7">
    <location>
        <begin position="157"/>
        <end position="181"/>
    </location>
</feature>
<dbReference type="GO" id="GO:0055085">
    <property type="term" value="P:transmembrane transport"/>
    <property type="evidence" value="ECO:0007669"/>
    <property type="project" value="InterPro"/>
</dbReference>
<dbReference type="InterPro" id="IPR035906">
    <property type="entry name" value="MetI-like_sf"/>
</dbReference>
<evidence type="ECO:0000256" key="6">
    <source>
        <dbReference type="ARBA" id="ARBA00023136"/>
    </source>
</evidence>
<feature type="transmembrane region" description="Helical" evidence="7">
    <location>
        <begin position="9"/>
        <end position="32"/>
    </location>
</feature>
<keyword evidence="5 7" id="KW-1133">Transmembrane helix</keyword>
<dbReference type="PROSITE" id="PS50928">
    <property type="entry name" value="ABC_TM1"/>
    <property type="match status" value="1"/>
</dbReference>
<dbReference type="Proteomes" id="UP000198565">
    <property type="component" value="Unassembled WGS sequence"/>
</dbReference>
<organism evidence="9 10">
    <name type="scientific">Gracilibacillus orientalis</name>
    <dbReference type="NCBI Taxonomy" id="334253"/>
    <lineage>
        <taxon>Bacteria</taxon>
        <taxon>Bacillati</taxon>
        <taxon>Bacillota</taxon>
        <taxon>Bacilli</taxon>
        <taxon>Bacillales</taxon>
        <taxon>Bacillaceae</taxon>
        <taxon>Gracilibacillus</taxon>
    </lineage>
</organism>